<feature type="transmembrane region" description="Helical" evidence="1">
    <location>
        <begin position="251"/>
        <end position="273"/>
    </location>
</feature>
<feature type="transmembrane region" description="Helical" evidence="1">
    <location>
        <begin position="425"/>
        <end position="449"/>
    </location>
</feature>
<accession>A0ABP1RGM9</accession>
<keyword evidence="3" id="KW-1185">Reference proteome</keyword>
<dbReference type="EMBL" id="CAXLJM020000072">
    <property type="protein sequence ID" value="CAL8127732.1"/>
    <property type="molecule type" value="Genomic_DNA"/>
</dbReference>
<keyword evidence="1" id="KW-0812">Transmembrane</keyword>
<evidence type="ECO:0000313" key="2">
    <source>
        <dbReference type="EMBL" id="CAL8127732.1"/>
    </source>
</evidence>
<comment type="caution">
    <text evidence="2">The sequence shown here is derived from an EMBL/GenBank/DDBJ whole genome shotgun (WGS) entry which is preliminary data.</text>
</comment>
<dbReference type="Proteomes" id="UP001642540">
    <property type="component" value="Unassembled WGS sequence"/>
</dbReference>
<feature type="transmembrane region" description="Helical" evidence="1">
    <location>
        <begin position="455"/>
        <end position="476"/>
    </location>
</feature>
<evidence type="ECO:0000256" key="1">
    <source>
        <dbReference type="SAM" id="Phobius"/>
    </source>
</evidence>
<proteinExistence type="predicted"/>
<organism evidence="2 3">
    <name type="scientific">Orchesella dallaii</name>
    <dbReference type="NCBI Taxonomy" id="48710"/>
    <lineage>
        <taxon>Eukaryota</taxon>
        <taxon>Metazoa</taxon>
        <taxon>Ecdysozoa</taxon>
        <taxon>Arthropoda</taxon>
        <taxon>Hexapoda</taxon>
        <taxon>Collembola</taxon>
        <taxon>Entomobryomorpha</taxon>
        <taxon>Entomobryoidea</taxon>
        <taxon>Orchesellidae</taxon>
        <taxon>Orchesellinae</taxon>
        <taxon>Orchesella</taxon>
    </lineage>
</organism>
<evidence type="ECO:0008006" key="4">
    <source>
        <dbReference type="Google" id="ProtNLM"/>
    </source>
</evidence>
<keyword evidence="1" id="KW-1133">Transmembrane helix</keyword>
<sequence>MGNQLPVNLVCFVVWKLTDVMSILNWGFLLMFPGLIAYQVSFILKGMELSLSQPGTELGRREKLQKISEQWTLLEFAVRQLRNSRLTPVLLVFNLNQGSQQVCQSYVMFQTVKSGQPDYSLFLDTWHVYQRLFDAPFKYDVETNSFIANPKLRHKCKVSIWRLRKLVAIVFLSYCFYRWYRIIFGNEHINPVEVGTYATATCMTIQALATMYTMERDPSGFVYASTALFKLGGVQHQGWPSSQRLPNLQEILGYGFAAVICLFPVMCCVYPLVLNEDPINTELEHIIPDLPRRLLASILYGIGTLIGAIICSSFLLLILTVCEVFERQTRIIYKQNMKKTFNKIPSRLENFIHMVLKPIFVWLEKARNRVESGKLQNFDGNNVVIDISQENRNIAVESIVSYEGLRQKYNQLRLLMELSNKNVEIFIPAMTCVGMLLCIGMNYSIILLYDRGDLRGFICIEAFVDICINILILFFCHHAILPMNYTNDILLQWQKILTKKVDRKQIQNMRPFGFKLGPFSYVKRETALEINDIIINTTITLILT</sequence>
<feature type="transmembrane region" description="Helical" evidence="1">
    <location>
        <begin position="298"/>
        <end position="325"/>
    </location>
</feature>
<reference evidence="2 3" key="1">
    <citation type="submission" date="2024-08" db="EMBL/GenBank/DDBJ databases">
        <authorList>
            <person name="Cucini C."/>
            <person name="Frati F."/>
        </authorList>
    </citation>
    <scope>NUCLEOTIDE SEQUENCE [LARGE SCALE GENOMIC DNA]</scope>
</reference>
<feature type="transmembrane region" description="Helical" evidence="1">
    <location>
        <begin position="23"/>
        <end position="44"/>
    </location>
</feature>
<gene>
    <name evidence="2" type="ORF">ODALV1_LOCUS21950</name>
</gene>
<evidence type="ECO:0000313" key="3">
    <source>
        <dbReference type="Proteomes" id="UP001642540"/>
    </source>
</evidence>
<keyword evidence="1" id="KW-0472">Membrane</keyword>
<protein>
    <recommendedName>
        <fullName evidence="4">Odorant receptor</fullName>
    </recommendedName>
</protein>
<name>A0ABP1RGM9_9HEXA</name>